<dbReference type="PANTHER" id="PTHR48079:SF6">
    <property type="entry name" value="NAD(P)-BINDING DOMAIN-CONTAINING PROTEIN-RELATED"/>
    <property type="match status" value="1"/>
</dbReference>
<protein>
    <submittedName>
        <fullName evidence="2">SDR family NAD(P)-dependent oxidoreductase</fullName>
    </submittedName>
</protein>
<organism evidence="2 3">
    <name type="scientific">Shiella aurantiaca</name>
    <dbReference type="NCBI Taxonomy" id="3058365"/>
    <lineage>
        <taxon>Bacteria</taxon>
        <taxon>Pseudomonadati</taxon>
        <taxon>Bacteroidota</taxon>
        <taxon>Cytophagia</taxon>
        <taxon>Cytophagales</taxon>
        <taxon>Shiellaceae</taxon>
        <taxon>Shiella</taxon>
    </lineage>
</organism>
<accession>A0ABT8F949</accession>
<dbReference type="PANTHER" id="PTHR48079">
    <property type="entry name" value="PROTEIN YEEZ"/>
    <property type="match status" value="1"/>
</dbReference>
<dbReference type="SUPFAM" id="SSF51735">
    <property type="entry name" value="NAD(P)-binding Rossmann-fold domains"/>
    <property type="match status" value="1"/>
</dbReference>
<dbReference type="InterPro" id="IPR001509">
    <property type="entry name" value="Epimerase_deHydtase"/>
</dbReference>
<dbReference type="RefSeq" id="WP_320005354.1">
    <property type="nucleotide sequence ID" value="NZ_JAUHJS010000008.1"/>
</dbReference>
<dbReference type="EMBL" id="JAUHJS010000008">
    <property type="protein sequence ID" value="MDN4166818.1"/>
    <property type="molecule type" value="Genomic_DNA"/>
</dbReference>
<reference evidence="2" key="1">
    <citation type="submission" date="2023-06" db="EMBL/GenBank/DDBJ databases">
        <title>Cytophagales bacterium Strain LB-30, isolated from soil.</title>
        <authorList>
            <person name="Liu B."/>
        </authorList>
    </citation>
    <scope>NUCLEOTIDE SEQUENCE</scope>
    <source>
        <strain evidence="2">LB-30</strain>
    </source>
</reference>
<gene>
    <name evidence="2" type="ORF">QWY31_15000</name>
</gene>
<dbReference type="InterPro" id="IPR051783">
    <property type="entry name" value="NAD(P)-dependent_oxidoreduct"/>
</dbReference>
<sequence length="328" mass="35981">MKIFVTGVNGLIGSYISEYLLSQGHTLVALKRKTTQIQHLSFKDQVEWADGDVTDVLSVEKAIQGVDLVVHNAAIVSFNKKHKGALMKTNVEGTANVVNAALAAGVSQMIHLSSVAALGKPKDAQVAIAENSPWLDSAEVSAYAESKYLSELEVWRGHEEGLKVCILNPSVVLGVSDWKLSSTQLFHYAYQQRPFYPQGVLNYVDVRDIVSVIDGVMRQGIASQKYVLNGGQVSYHQFFTEVAAQFGKKGPSILIKGGMLKVLAALENLRSTLLGTDPLITKETARMADKTFTYDTSRVQNELNLGFRSLSDSIQWVSEGLKNRYSLK</sequence>
<dbReference type="Pfam" id="PF01370">
    <property type="entry name" value="Epimerase"/>
    <property type="match status" value="1"/>
</dbReference>
<proteinExistence type="predicted"/>
<dbReference type="InterPro" id="IPR036291">
    <property type="entry name" value="NAD(P)-bd_dom_sf"/>
</dbReference>
<dbReference type="Proteomes" id="UP001168552">
    <property type="component" value="Unassembled WGS sequence"/>
</dbReference>
<feature type="domain" description="NAD-dependent epimerase/dehydratase" evidence="1">
    <location>
        <begin position="3"/>
        <end position="219"/>
    </location>
</feature>
<evidence type="ECO:0000313" key="2">
    <source>
        <dbReference type="EMBL" id="MDN4166818.1"/>
    </source>
</evidence>
<evidence type="ECO:0000313" key="3">
    <source>
        <dbReference type="Proteomes" id="UP001168552"/>
    </source>
</evidence>
<evidence type="ECO:0000259" key="1">
    <source>
        <dbReference type="Pfam" id="PF01370"/>
    </source>
</evidence>
<dbReference type="Gene3D" id="3.40.50.720">
    <property type="entry name" value="NAD(P)-binding Rossmann-like Domain"/>
    <property type="match status" value="1"/>
</dbReference>
<comment type="caution">
    <text evidence="2">The sequence shown here is derived from an EMBL/GenBank/DDBJ whole genome shotgun (WGS) entry which is preliminary data.</text>
</comment>
<name>A0ABT8F949_9BACT</name>
<keyword evidence="3" id="KW-1185">Reference proteome</keyword>